<evidence type="ECO:0000313" key="2">
    <source>
        <dbReference type="Proteomes" id="UP000215902"/>
    </source>
</evidence>
<evidence type="ECO:0000313" key="1">
    <source>
        <dbReference type="EMBL" id="PAA60210.1"/>
    </source>
</evidence>
<dbReference type="EMBL" id="NIVC01002179">
    <property type="protein sequence ID" value="PAA60210.1"/>
    <property type="molecule type" value="Genomic_DNA"/>
</dbReference>
<dbReference type="AlphaFoldDB" id="A0A267EFB0"/>
<proteinExistence type="predicted"/>
<organism evidence="1 2">
    <name type="scientific">Macrostomum lignano</name>
    <dbReference type="NCBI Taxonomy" id="282301"/>
    <lineage>
        <taxon>Eukaryota</taxon>
        <taxon>Metazoa</taxon>
        <taxon>Spiralia</taxon>
        <taxon>Lophotrochozoa</taxon>
        <taxon>Platyhelminthes</taxon>
        <taxon>Rhabditophora</taxon>
        <taxon>Macrostomorpha</taxon>
        <taxon>Macrostomida</taxon>
        <taxon>Macrostomidae</taxon>
        <taxon>Macrostomum</taxon>
    </lineage>
</organism>
<name>A0A267EFB0_9PLAT</name>
<protein>
    <submittedName>
        <fullName evidence="1">Uncharacterized protein</fullName>
    </submittedName>
</protein>
<reference evidence="1 2" key="1">
    <citation type="submission" date="2017-06" db="EMBL/GenBank/DDBJ databases">
        <title>A platform for efficient transgenesis in Macrostomum lignano, a flatworm model organism for stem cell research.</title>
        <authorList>
            <person name="Berezikov E."/>
        </authorList>
    </citation>
    <scope>NUCLEOTIDE SEQUENCE [LARGE SCALE GENOMIC DNA]</scope>
    <source>
        <strain evidence="1">DV1</strain>
        <tissue evidence="1">Whole organism</tissue>
    </source>
</reference>
<feature type="non-terminal residue" evidence="1">
    <location>
        <position position="1"/>
    </location>
</feature>
<dbReference type="Proteomes" id="UP000215902">
    <property type="component" value="Unassembled WGS sequence"/>
</dbReference>
<comment type="caution">
    <text evidence="1">The sequence shown here is derived from an EMBL/GenBank/DDBJ whole genome shotgun (WGS) entry which is preliminary data.</text>
</comment>
<sequence>SHIHSVPKVAFSYSYADLFATKTMTTHKLICLFMVAFALLEAAPAHGLGIRRSPNDHYADEYSKNFEVEFERPGSHSVLKRYCGFLDLGGHCDAMHGAELLDQILHLSRPGGPGKRRKRTAERRPLPGIILAMDD</sequence>
<gene>
    <name evidence="1" type="ORF">BOX15_Mlig032934g2</name>
</gene>
<keyword evidence="2" id="KW-1185">Reference proteome</keyword>
<accession>A0A267EFB0</accession>